<dbReference type="Proteomes" id="UP001642464">
    <property type="component" value="Unassembled WGS sequence"/>
</dbReference>
<evidence type="ECO:0000259" key="3">
    <source>
        <dbReference type="PROSITE" id="PS50086"/>
    </source>
</evidence>
<dbReference type="Pfam" id="PF00566">
    <property type="entry name" value="RabGAP-TBC"/>
    <property type="match status" value="1"/>
</dbReference>
<dbReference type="SUPFAM" id="SSF47923">
    <property type="entry name" value="Ypt/Rab-GAP domain of gyp1p"/>
    <property type="match status" value="2"/>
</dbReference>
<protein>
    <submittedName>
        <fullName evidence="4">Rab GTPase-activating protein 1-like</fullName>
    </submittedName>
</protein>
<dbReference type="EMBL" id="CAXAMM010041707">
    <property type="protein sequence ID" value="CAK9100869.1"/>
    <property type="molecule type" value="Genomic_DNA"/>
</dbReference>
<dbReference type="InterPro" id="IPR050302">
    <property type="entry name" value="Rab_GAP_TBC_domain"/>
</dbReference>
<dbReference type="PROSITE" id="PS50086">
    <property type="entry name" value="TBC_RABGAP"/>
    <property type="match status" value="1"/>
</dbReference>
<feature type="compositionally biased region" description="Low complexity" evidence="1">
    <location>
        <begin position="355"/>
        <end position="372"/>
    </location>
</feature>
<dbReference type="Gene3D" id="1.10.10.750">
    <property type="entry name" value="Ypt/Rab-GAP domain of gyp1p, domain 1"/>
    <property type="match status" value="1"/>
</dbReference>
<feature type="transmembrane region" description="Helical" evidence="2">
    <location>
        <begin position="235"/>
        <end position="255"/>
    </location>
</feature>
<dbReference type="Gene3D" id="1.10.8.270">
    <property type="entry name" value="putative rabgap domain of human tbc1 domain family member 14 like domains"/>
    <property type="match status" value="1"/>
</dbReference>
<gene>
    <name evidence="4" type="ORF">SCF082_LOCUS47183</name>
</gene>
<name>A0ABP0RKR6_9DINO</name>
<dbReference type="PANTHER" id="PTHR47219">
    <property type="entry name" value="RAB GTPASE-ACTIVATING PROTEIN 1-LIKE"/>
    <property type="match status" value="1"/>
</dbReference>
<feature type="domain" description="Rab-GAP TBC" evidence="3">
    <location>
        <begin position="39"/>
        <end position="243"/>
    </location>
</feature>
<reference evidence="4 5" key="1">
    <citation type="submission" date="2024-02" db="EMBL/GenBank/DDBJ databases">
        <authorList>
            <person name="Chen Y."/>
            <person name="Shah S."/>
            <person name="Dougan E. K."/>
            <person name="Thang M."/>
            <person name="Chan C."/>
        </authorList>
    </citation>
    <scope>NUCLEOTIDE SEQUENCE [LARGE SCALE GENOMIC DNA]</scope>
</reference>
<dbReference type="Gene3D" id="1.10.472.80">
    <property type="entry name" value="Ypt/Rab-GAP domain of gyp1p, domain 3"/>
    <property type="match status" value="1"/>
</dbReference>
<evidence type="ECO:0000256" key="1">
    <source>
        <dbReference type="SAM" id="MobiDB-lite"/>
    </source>
</evidence>
<comment type="caution">
    <text evidence="4">The sequence shown here is derived from an EMBL/GenBank/DDBJ whole genome shotgun (WGS) entry which is preliminary data.</text>
</comment>
<accession>A0ABP0RKR6</accession>
<evidence type="ECO:0000313" key="4">
    <source>
        <dbReference type="EMBL" id="CAK9100869.1"/>
    </source>
</evidence>
<dbReference type="PANTHER" id="PTHR47219:SF9">
    <property type="entry name" value="GTPASE ACTIVATING PROTEIN AND CENTROSOME-ASSOCIATED, ISOFORM B"/>
    <property type="match status" value="1"/>
</dbReference>
<feature type="transmembrane region" description="Helical" evidence="2">
    <location>
        <begin position="211"/>
        <end position="229"/>
    </location>
</feature>
<organism evidence="4 5">
    <name type="scientific">Durusdinium trenchii</name>
    <dbReference type="NCBI Taxonomy" id="1381693"/>
    <lineage>
        <taxon>Eukaryota</taxon>
        <taxon>Sar</taxon>
        <taxon>Alveolata</taxon>
        <taxon>Dinophyceae</taxon>
        <taxon>Suessiales</taxon>
        <taxon>Symbiodiniaceae</taxon>
        <taxon>Durusdinium</taxon>
    </lineage>
</organism>
<proteinExistence type="predicted"/>
<evidence type="ECO:0000256" key="2">
    <source>
        <dbReference type="SAM" id="Phobius"/>
    </source>
</evidence>
<dbReference type="InterPro" id="IPR035969">
    <property type="entry name" value="Rab-GAP_TBC_sf"/>
</dbReference>
<feature type="region of interest" description="Disordered" evidence="1">
    <location>
        <begin position="351"/>
        <end position="372"/>
    </location>
</feature>
<dbReference type="InterPro" id="IPR000195">
    <property type="entry name" value="Rab-GAP-TBC_dom"/>
</dbReference>
<sequence length="423" mass="47939">MAADDPDAEGLWKNLLSEGVLQHFKEEKPSEFLHLVLKGVPESLRSEVWRTLLRARAAEIDAQVARGEKTKMSCLRNDRLCDFPPLSDVELDPKVSRQIELDLPRTFPEIPHFDLPKQQKMEQILRSYAYHEPQIGYCQGMNYIAGVLLLVLGNVADAYQAFVVFMNGFGLAGFYLDDLPLMLAYSFASLRRMKDSLPQLHDHFCEVKYRFPQFPVAWFMSLFVTILPLPLVKCFWDAVVLKGGPALVVLCVMTLRALRPILMFLGEDDVSFFFDAIKKPTSNSWLERFLLRLFKQELSACEGQNFQAEFVEVEKVLSQIPERCTDLEGLRTEFYFPSSSVLAGFLSQPAEPSEEVTSSPSSPLAQSSISTAATEAPRGWQLARQTLTAVSMELSWDVRDGVSDAMQRLHKILAKPERRRGYG</sequence>
<keyword evidence="5" id="KW-1185">Reference proteome</keyword>
<dbReference type="SMART" id="SM00164">
    <property type="entry name" value="TBC"/>
    <property type="match status" value="1"/>
</dbReference>
<feature type="transmembrane region" description="Helical" evidence="2">
    <location>
        <begin position="143"/>
        <end position="162"/>
    </location>
</feature>
<keyword evidence="2" id="KW-1133">Transmembrane helix</keyword>
<keyword evidence="2" id="KW-0472">Membrane</keyword>
<keyword evidence="2" id="KW-0812">Transmembrane</keyword>
<evidence type="ECO:0000313" key="5">
    <source>
        <dbReference type="Proteomes" id="UP001642464"/>
    </source>
</evidence>